<dbReference type="AlphaFoldDB" id="A0AAV2LLW6"/>
<dbReference type="Proteomes" id="UP001497482">
    <property type="component" value="Chromosome 4"/>
</dbReference>
<dbReference type="EMBL" id="OZ035826">
    <property type="protein sequence ID" value="CAL1603388.1"/>
    <property type="molecule type" value="Genomic_DNA"/>
</dbReference>
<sequence length="302" mass="33478">MGSPGSKLTEDKEQDYTPSRYKLLRIVTNAQKFMQCCWPCRTKISGEEKPVNKELQERAKRLKIRNELRQNGLGVATSVKTANLSQHGASGVSSFAPEIKTKSDSATISRAASQASIASALEQVKEILDEAEVTVARSSSLSKDEAEVLVSKLSYKSEADAVSIYSMMLDEMDEIRHRNSLDSDERNVSADIEKMEKEAACHLEKLVSMPNDIQEGCHQKLSQDISNGQHKDVNEALQQVVVHNMSPRNSIGAWKFGRKKNCKKSSVCPRTPRPTIQAHAIPLPTQQLQNVVGDRPHQILGL</sequence>
<organism evidence="1 2">
    <name type="scientific">Knipowitschia caucasica</name>
    <name type="common">Caucasian dwarf goby</name>
    <name type="synonym">Pomatoschistus caucasicus</name>
    <dbReference type="NCBI Taxonomy" id="637954"/>
    <lineage>
        <taxon>Eukaryota</taxon>
        <taxon>Metazoa</taxon>
        <taxon>Chordata</taxon>
        <taxon>Craniata</taxon>
        <taxon>Vertebrata</taxon>
        <taxon>Euteleostomi</taxon>
        <taxon>Actinopterygii</taxon>
        <taxon>Neopterygii</taxon>
        <taxon>Teleostei</taxon>
        <taxon>Neoteleostei</taxon>
        <taxon>Acanthomorphata</taxon>
        <taxon>Gobiaria</taxon>
        <taxon>Gobiiformes</taxon>
        <taxon>Gobioidei</taxon>
        <taxon>Gobiidae</taxon>
        <taxon>Gobiinae</taxon>
        <taxon>Knipowitschia</taxon>
    </lineage>
</organism>
<accession>A0AAV2LLW6</accession>
<protein>
    <submittedName>
        <fullName evidence="1">Uncharacterized protein</fullName>
    </submittedName>
</protein>
<gene>
    <name evidence="1" type="ORF">KC01_LOCUS31075</name>
</gene>
<keyword evidence="2" id="KW-1185">Reference proteome</keyword>
<name>A0AAV2LLW6_KNICA</name>
<reference evidence="1 2" key="1">
    <citation type="submission" date="2024-04" db="EMBL/GenBank/DDBJ databases">
        <authorList>
            <person name="Waldvogel A.-M."/>
            <person name="Schoenle A."/>
        </authorList>
    </citation>
    <scope>NUCLEOTIDE SEQUENCE [LARGE SCALE GENOMIC DNA]</scope>
</reference>
<evidence type="ECO:0000313" key="1">
    <source>
        <dbReference type="EMBL" id="CAL1603388.1"/>
    </source>
</evidence>
<proteinExistence type="predicted"/>
<evidence type="ECO:0000313" key="2">
    <source>
        <dbReference type="Proteomes" id="UP001497482"/>
    </source>
</evidence>